<feature type="transmembrane region" description="Helical" evidence="2">
    <location>
        <begin position="67"/>
        <end position="88"/>
    </location>
</feature>
<evidence type="ECO:0000313" key="3">
    <source>
        <dbReference type="EMBL" id="MDP9612622.1"/>
    </source>
</evidence>
<name>A0ABT9KYR8_9ACTN</name>
<sequence length="133" mass="13932">MRVNDLHQIVVAGIDVHCRRHNSPGLKPVASATSVVAPLPWLRLLTGTAVALALTIPYLSIGGAVPWLGGFRSGLVGLIVSLLVHVLVSRLRPSDPAELERVTELCHAARARTTPPATTGARAGSPEPVTGPF</sequence>
<comment type="caution">
    <text evidence="3">The sequence shown here is derived from an EMBL/GenBank/DDBJ whole genome shotgun (WGS) entry which is preliminary data.</text>
</comment>
<reference evidence="3 4" key="1">
    <citation type="submission" date="2023-07" db="EMBL/GenBank/DDBJ databases">
        <title>Sequencing the genomes of 1000 actinobacteria strains.</title>
        <authorList>
            <person name="Klenk H.-P."/>
        </authorList>
    </citation>
    <scope>NUCLEOTIDE SEQUENCE [LARGE SCALE GENOMIC DNA]</scope>
    <source>
        <strain evidence="3 4">DSM 41600</strain>
    </source>
</reference>
<dbReference type="RefSeq" id="WP_307111141.1">
    <property type="nucleotide sequence ID" value="NZ_JAURUE010000001.1"/>
</dbReference>
<gene>
    <name evidence="3" type="ORF">JOF35_004899</name>
</gene>
<feature type="transmembrane region" description="Helical" evidence="2">
    <location>
        <begin position="41"/>
        <end position="61"/>
    </location>
</feature>
<keyword evidence="2" id="KW-1133">Transmembrane helix</keyword>
<evidence type="ECO:0000256" key="1">
    <source>
        <dbReference type="SAM" id="MobiDB-lite"/>
    </source>
</evidence>
<evidence type="ECO:0000313" key="4">
    <source>
        <dbReference type="Proteomes" id="UP001234880"/>
    </source>
</evidence>
<keyword evidence="2" id="KW-0472">Membrane</keyword>
<keyword evidence="4" id="KW-1185">Reference proteome</keyword>
<evidence type="ECO:0000256" key="2">
    <source>
        <dbReference type="SAM" id="Phobius"/>
    </source>
</evidence>
<feature type="compositionally biased region" description="Low complexity" evidence="1">
    <location>
        <begin position="112"/>
        <end position="124"/>
    </location>
</feature>
<keyword evidence="2" id="KW-0812">Transmembrane</keyword>
<feature type="region of interest" description="Disordered" evidence="1">
    <location>
        <begin position="112"/>
        <end position="133"/>
    </location>
</feature>
<organism evidence="3 4">
    <name type="scientific">Streptomyces demainii</name>
    <dbReference type="NCBI Taxonomy" id="588122"/>
    <lineage>
        <taxon>Bacteria</taxon>
        <taxon>Bacillati</taxon>
        <taxon>Actinomycetota</taxon>
        <taxon>Actinomycetes</taxon>
        <taxon>Kitasatosporales</taxon>
        <taxon>Streptomycetaceae</taxon>
        <taxon>Streptomyces</taxon>
    </lineage>
</organism>
<proteinExistence type="predicted"/>
<dbReference type="Proteomes" id="UP001234880">
    <property type="component" value="Unassembled WGS sequence"/>
</dbReference>
<dbReference type="EMBL" id="JAURUE010000001">
    <property type="protein sequence ID" value="MDP9612622.1"/>
    <property type="molecule type" value="Genomic_DNA"/>
</dbReference>
<accession>A0ABT9KYR8</accession>
<protein>
    <submittedName>
        <fullName evidence="3">Uncharacterized protein</fullName>
    </submittedName>
</protein>